<dbReference type="PANTHER" id="PTHR20863">
    <property type="entry name" value="ACYL CARRIER PROTEIN"/>
    <property type="match status" value="1"/>
</dbReference>
<gene>
    <name evidence="6" type="ORF">BGZ70_007774</name>
</gene>
<evidence type="ECO:0000256" key="2">
    <source>
        <dbReference type="ARBA" id="ARBA00022450"/>
    </source>
</evidence>
<dbReference type="OrthoDB" id="448946at2759"/>
<evidence type="ECO:0000313" key="6">
    <source>
        <dbReference type="EMBL" id="KAF9962944.1"/>
    </source>
</evidence>
<keyword evidence="3" id="KW-0597">Phosphoprotein</keyword>
<dbReference type="NCBIfam" id="NF002148">
    <property type="entry name" value="PRK00982.1-2"/>
    <property type="match status" value="1"/>
</dbReference>
<name>A0A9P6J524_MORAP</name>
<proteinExistence type="inferred from homology"/>
<dbReference type="HAMAP" id="MF_01217">
    <property type="entry name" value="Acyl_carrier"/>
    <property type="match status" value="1"/>
</dbReference>
<evidence type="ECO:0000256" key="3">
    <source>
        <dbReference type="ARBA" id="ARBA00022553"/>
    </source>
</evidence>
<dbReference type="Pfam" id="PF00550">
    <property type="entry name" value="PP-binding"/>
    <property type="match status" value="1"/>
</dbReference>
<dbReference type="Gene3D" id="1.10.1200.10">
    <property type="entry name" value="ACP-like"/>
    <property type="match status" value="1"/>
</dbReference>
<keyword evidence="2 4" id="KW-0596">Phosphopantetheine</keyword>
<dbReference type="EMBL" id="JAAAHY010000510">
    <property type="protein sequence ID" value="KAF9962944.1"/>
    <property type="molecule type" value="Genomic_DNA"/>
</dbReference>
<organism evidence="6 7">
    <name type="scientific">Mortierella alpina</name>
    <name type="common">Oleaginous fungus</name>
    <name type="synonym">Mortierella renispora</name>
    <dbReference type="NCBI Taxonomy" id="64518"/>
    <lineage>
        <taxon>Eukaryota</taxon>
        <taxon>Fungi</taxon>
        <taxon>Fungi incertae sedis</taxon>
        <taxon>Mucoromycota</taxon>
        <taxon>Mortierellomycotina</taxon>
        <taxon>Mortierellomycetes</taxon>
        <taxon>Mortierellales</taxon>
        <taxon>Mortierellaceae</taxon>
        <taxon>Mortierella</taxon>
    </lineage>
</organism>
<protein>
    <recommendedName>
        <fullName evidence="4">Acyl carrier protein</fullName>
    </recommendedName>
</protein>
<dbReference type="GO" id="GO:0000036">
    <property type="term" value="F:acyl carrier activity"/>
    <property type="evidence" value="ECO:0007669"/>
    <property type="project" value="TreeGrafter"/>
</dbReference>
<keyword evidence="7" id="KW-1185">Reference proteome</keyword>
<dbReference type="InterPro" id="IPR036736">
    <property type="entry name" value="ACP-like_sf"/>
</dbReference>
<evidence type="ECO:0000256" key="4">
    <source>
        <dbReference type="RuleBase" id="RU000722"/>
    </source>
</evidence>
<dbReference type="GO" id="GO:0000035">
    <property type="term" value="F:acyl binding"/>
    <property type="evidence" value="ECO:0007669"/>
    <property type="project" value="TreeGrafter"/>
</dbReference>
<dbReference type="Proteomes" id="UP000738359">
    <property type="component" value="Unassembled WGS sequence"/>
</dbReference>
<keyword evidence="4" id="KW-0276">Fatty acid metabolism</keyword>
<keyword evidence="4" id="KW-0275">Fatty acid biosynthesis</keyword>
<keyword evidence="4" id="KW-0443">Lipid metabolism</keyword>
<comment type="similarity">
    <text evidence="1">Belongs to the acyl carrier protein (ACP) family.</text>
</comment>
<sequence>MSDIEKRVKRILDISDTENGASFIDDFGADDLDITELLMALEDEFGIEFPDEEVEKITTVQGAIDYARAHVKTAGN</sequence>
<evidence type="ECO:0000256" key="1">
    <source>
        <dbReference type="ARBA" id="ARBA00010930"/>
    </source>
</evidence>
<accession>A0A9P6J524</accession>
<evidence type="ECO:0000259" key="5">
    <source>
        <dbReference type="PROSITE" id="PS50075"/>
    </source>
</evidence>
<comment type="caution">
    <text evidence="6">The sequence shown here is derived from an EMBL/GenBank/DDBJ whole genome shotgun (WGS) entry which is preliminary data.</text>
</comment>
<evidence type="ECO:0000313" key="7">
    <source>
        <dbReference type="Proteomes" id="UP000738359"/>
    </source>
</evidence>
<reference evidence="6" key="1">
    <citation type="journal article" date="2020" name="Fungal Divers.">
        <title>Resolving the Mortierellaceae phylogeny through synthesis of multi-gene phylogenetics and phylogenomics.</title>
        <authorList>
            <person name="Vandepol N."/>
            <person name="Liber J."/>
            <person name="Desiro A."/>
            <person name="Na H."/>
            <person name="Kennedy M."/>
            <person name="Barry K."/>
            <person name="Grigoriev I.V."/>
            <person name="Miller A.N."/>
            <person name="O'Donnell K."/>
            <person name="Stajich J.E."/>
            <person name="Bonito G."/>
        </authorList>
    </citation>
    <scope>NUCLEOTIDE SEQUENCE</scope>
    <source>
        <strain evidence="6">CK1249</strain>
    </source>
</reference>
<dbReference type="AlphaFoldDB" id="A0A9P6J524"/>
<feature type="domain" description="Carrier" evidence="5">
    <location>
        <begin position="1"/>
        <end position="71"/>
    </location>
</feature>
<keyword evidence="4" id="KW-0444">Lipid biosynthesis</keyword>
<dbReference type="InterPro" id="IPR003231">
    <property type="entry name" value="ACP"/>
</dbReference>
<dbReference type="SUPFAM" id="SSF47336">
    <property type="entry name" value="ACP-like"/>
    <property type="match status" value="1"/>
</dbReference>
<comment type="function">
    <text evidence="4">Carrier of the growing fatty acid chain in fatty acid biosynthesis.</text>
</comment>
<dbReference type="PANTHER" id="PTHR20863:SF76">
    <property type="entry name" value="CARRIER DOMAIN-CONTAINING PROTEIN"/>
    <property type="match status" value="1"/>
</dbReference>
<dbReference type="InterPro" id="IPR009081">
    <property type="entry name" value="PP-bd_ACP"/>
</dbReference>
<dbReference type="PROSITE" id="PS50075">
    <property type="entry name" value="CARRIER"/>
    <property type="match status" value="1"/>
</dbReference>